<comment type="caution">
    <text evidence="1">The sequence shown here is derived from an EMBL/GenBank/DDBJ whole genome shotgun (WGS) entry which is preliminary data.</text>
</comment>
<sequence length="69" mass="8088">MNPTMMQRFWALIEAVRVNMPLSLDDQSLGQWLIRQVTVQGTFDTREAAILSDYIDSRLPLIRDMVQEY</sequence>
<gene>
    <name evidence="1" type="ORF">KME15_01385</name>
</gene>
<accession>A0A951Q7I4</accession>
<evidence type="ECO:0000313" key="1">
    <source>
        <dbReference type="EMBL" id="MBW4657299.1"/>
    </source>
</evidence>
<protein>
    <submittedName>
        <fullName evidence="1">Uncharacterized protein</fullName>
    </submittedName>
</protein>
<dbReference type="Proteomes" id="UP000757435">
    <property type="component" value="Unassembled WGS sequence"/>
</dbReference>
<dbReference type="EMBL" id="JAHHHD010000001">
    <property type="protein sequence ID" value="MBW4657299.1"/>
    <property type="molecule type" value="Genomic_DNA"/>
</dbReference>
<evidence type="ECO:0000313" key="2">
    <source>
        <dbReference type="Proteomes" id="UP000757435"/>
    </source>
</evidence>
<reference evidence="1" key="1">
    <citation type="submission" date="2021-05" db="EMBL/GenBank/DDBJ databases">
        <authorList>
            <person name="Pietrasiak N."/>
            <person name="Ward R."/>
            <person name="Stajich J.E."/>
            <person name="Kurbessoian T."/>
        </authorList>
    </citation>
    <scope>NUCLEOTIDE SEQUENCE</scope>
    <source>
        <strain evidence="1">UHER 2000/2452</strain>
    </source>
</reference>
<reference evidence="1" key="2">
    <citation type="journal article" date="2022" name="Microbiol. Resour. Announc.">
        <title>Metagenome Sequencing to Explore Phylogenomics of Terrestrial Cyanobacteria.</title>
        <authorList>
            <person name="Ward R.D."/>
            <person name="Stajich J.E."/>
            <person name="Johansen J.R."/>
            <person name="Huntemann M."/>
            <person name="Clum A."/>
            <person name="Foster B."/>
            <person name="Foster B."/>
            <person name="Roux S."/>
            <person name="Palaniappan K."/>
            <person name="Varghese N."/>
            <person name="Mukherjee S."/>
            <person name="Reddy T.B.K."/>
            <person name="Daum C."/>
            <person name="Copeland A."/>
            <person name="Chen I.A."/>
            <person name="Ivanova N.N."/>
            <person name="Kyrpides N.C."/>
            <person name="Shapiro N."/>
            <person name="Eloe-Fadrosh E.A."/>
            <person name="Pietrasiak N."/>
        </authorList>
    </citation>
    <scope>NUCLEOTIDE SEQUENCE</scope>
    <source>
        <strain evidence="1">UHER 2000/2452</strain>
    </source>
</reference>
<name>A0A951Q7I4_9CYAN</name>
<dbReference type="AlphaFoldDB" id="A0A951Q7I4"/>
<proteinExistence type="predicted"/>
<organism evidence="1 2">
    <name type="scientific">Drouetiella hepatica Uher 2000/2452</name>
    <dbReference type="NCBI Taxonomy" id="904376"/>
    <lineage>
        <taxon>Bacteria</taxon>
        <taxon>Bacillati</taxon>
        <taxon>Cyanobacteriota</taxon>
        <taxon>Cyanophyceae</taxon>
        <taxon>Oculatellales</taxon>
        <taxon>Oculatellaceae</taxon>
        <taxon>Drouetiella</taxon>
    </lineage>
</organism>